<evidence type="ECO:0000256" key="1">
    <source>
        <dbReference type="SAM" id="MobiDB-lite"/>
    </source>
</evidence>
<protein>
    <submittedName>
        <fullName evidence="2">Uncharacterized protein</fullName>
    </submittedName>
</protein>
<evidence type="ECO:0000313" key="2">
    <source>
        <dbReference type="EMBL" id="KAK4213839.1"/>
    </source>
</evidence>
<proteinExistence type="predicted"/>
<gene>
    <name evidence="2" type="ORF">QBC37DRAFT_482772</name>
</gene>
<name>A0AAN6Y7F2_9PEZI</name>
<dbReference type="Proteomes" id="UP001301769">
    <property type="component" value="Unassembled WGS sequence"/>
</dbReference>
<keyword evidence="3" id="KW-1185">Reference proteome</keyword>
<feature type="region of interest" description="Disordered" evidence="1">
    <location>
        <begin position="1"/>
        <end position="45"/>
    </location>
</feature>
<accession>A0AAN6Y7F2</accession>
<reference evidence="2" key="1">
    <citation type="journal article" date="2023" name="Mol. Phylogenet. Evol.">
        <title>Genome-scale phylogeny and comparative genomics of the fungal order Sordariales.</title>
        <authorList>
            <person name="Hensen N."/>
            <person name="Bonometti L."/>
            <person name="Westerberg I."/>
            <person name="Brannstrom I.O."/>
            <person name="Guillou S."/>
            <person name="Cros-Aarteil S."/>
            <person name="Calhoun S."/>
            <person name="Haridas S."/>
            <person name="Kuo A."/>
            <person name="Mondo S."/>
            <person name="Pangilinan J."/>
            <person name="Riley R."/>
            <person name="LaButti K."/>
            <person name="Andreopoulos B."/>
            <person name="Lipzen A."/>
            <person name="Chen C."/>
            <person name="Yan M."/>
            <person name="Daum C."/>
            <person name="Ng V."/>
            <person name="Clum A."/>
            <person name="Steindorff A."/>
            <person name="Ohm R.A."/>
            <person name="Martin F."/>
            <person name="Silar P."/>
            <person name="Natvig D.O."/>
            <person name="Lalanne C."/>
            <person name="Gautier V."/>
            <person name="Ament-Velasquez S.L."/>
            <person name="Kruys A."/>
            <person name="Hutchinson M.I."/>
            <person name="Powell A.J."/>
            <person name="Barry K."/>
            <person name="Miller A.N."/>
            <person name="Grigoriev I.V."/>
            <person name="Debuchy R."/>
            <person name="Gladieux P."/>
            <person name="Hiltunen Thoren M."/>
            <person name="Johannesson H."/>
        </authorList>
    </citation>
    <scope>NUCLEOTIDE SEQUENCE</scope>
    <source>
        <strain evidence="2">PSN293</strain>
    </source>
</reference>
<feature type="compositionally biased region" description="Basic and acidic residues" evidence="1">
    <location>
        <begin position="29"/>
        <end position="44"/>
    </location>
</feature>
<sequence length="385" mass="44317">MSDSPYKENHVPNDTSAMETPDHSIASKAEQEHNKQHEREKQSQHWDAIATALATENIPITTWFSSLPPISQTLYAKAAQQNDTLTPLERLYLLSRLDLRGKALYDPDDLTTDEINQLLLRPPRIILDKNIRRFFCPKSPPSEQPDSDGKHEEEITTIPDVVKTHYPAIMSCNPKEWQKCGLSYDALECISLSWWTTYQERGPMLYDPATDEGHAVNAAAALLGQRTPLEELEFEQKATELWCGGGSSVYAANSEPENEAEEEREFDKWYQARLDTAVKLRGELLIRVREKLDGLSDGERKELVEIKERERVEVEKERDLERLEKLKRKMEREEENKRAKERRKRRWAGKKIPTVEGDDGGHVGGSEEDDEDGGYEYGFLRFDDE</sequence>
<evidence type="ECO:0000313" key="3">
    <source>
        <dbReference type="Proteomes" id="UP001301769"/>
    </source>
</evidence>
<comment type="caution">
    <text evidence="2">The sequence shown here is derived from an EMBL/GenBank/DDBJ whole genome shotgun (WGS) entry which is preliminary data.</text>
</comment>
<reference evidence="2" key="2">
    <citation type="submission" date="2023-05" db="EMBL/GenBank/DDBJ databases">
        <authorList>
            <consortium name="Lawrence Berkeley National Laboratory"/>
            <person name="Steindorff A."/>
            <person name="Hensen N."/>
            <person name="Bonometti L."/>
            <person name="Westerberg I."/>
            <person name="Brannstrom I.O."/>
            <person name="Guillou S."/>
            <person name="Cros-Aarteil S."/>
            <person name="Calhoun S."/>
            <person name="Haridas S."/>
            <person name="Kuo A."/>
            <person name="Mondo S."/>
            <person name="Pangilinan J."/>
            <person name="Riley R."/>
            <person name="Labutti K."/>
            <person name="Andreopoulos B."/>
            <person name="Lipzen A."/>
            <person name="Chen C."/>
            <person name="Yanf M."/>
            <person name="Daum C."/>
            <person name="Ng V."/>
            <person name="Clum A."/>
            <person name="Ohm R."/>
            <person name="Martin F."/>
            <person name="Silar P."/>
            <person name="Natvig D."/>
            <person name="Lalanne C."/>
            <person name="Gautier V."/>
            <person name="Ament-Velasquez S.L."/>
            <person name="Kruys A."/>
            <person name="Hutchinson M.I."/>
            <person name="Powell A.J."/>
            <person name="Barry K."/>
            <person name="Miller A.N."/>
            <person name="Grigoriev I.V."/>
            <person name="Debuchy R."/>
            <person name="Gladieux P."/>
            <person name="Thoren M.H."/>
            <person name="Johannesson H."/>
        </authorList>
    </citation>
    <scope>NUCLEOTIDE SEQUENCE</scope>
    <source>
        <strain evidence="2">PSN293</strain>
    </source>
</reference>
<feature type="compositionally biased region" description="Basic residues" evidence="1">
    <location>
        <begin position="339"/>
        <end position="349"/>
    </location>
</feature>
<feature type="region of interest" description="Disordered" evidence="1">
    <location>
        <begin position="330"/>
        <end position="385"/>
    </location>
</feature>
<dbReference type="EMBL" id="MU858103">
    <property type="protein sequence ID" value="KAK4213839.1"/>
    <property type="molecule type" value="Genomic_DNA"/>
</dbReference>
<dbReference type="AlphaFoldDB" id="A0AAN6Y7F2"/>
<organism evidence="2 3">
    <name type="scientific">Rhypophila decipiens</name>
    <dbReference type="NCBI Taxonomy" id="261697"/>
    <lineage>
        <taxon>Eukaryota</taxon>
        <taxon>Fungi</taxon>
        <taxon>Dikarya</taxon>
        <taxon>Ascomycota</taxon>
        <taxon>Pezizomycotina</taxon>
        <taxon>Sordariomycetes</taxon>
        <taxon>Sordariomycetidae</taxon>
        <taxon>Sordariales</taxon>
        <taxon>Naviculisporaceae</taxon>
        <taxon>Rhypophila</taxon>
    </lineage>
</organism>
<feature type="compositionally biased region" description="Basic and acidic residues" evidence="1">
    <location>
        <begin position="1"/>
        <end position="11"/>
    </location>
</feature>